<dbReference type="AlphaFoldDB" id="A0A2A4I035"/>
<name>A0A2A4I035_9SPHN</name>
<comment type="caution">
    <text evidence="1">The sequence shown here is derived from an EMBL/GenBank/DDBJ whole genome shotgun (WGS) entry which is preliminary data.</text>
</comment>
<dbReference type="Gene3D" id="3.30.2000.30">
    <property type="match status" value="1"/>
</dbReference>
<protein>
    <recommendedName>
        <fullName evidence="3">DUF3168 domain-containing protein</fullName>
    </recommendedName>
</protein>
<gene>
    <name evidence="1" type="ORF">COA17_10615</name>
</gene>
<evidence type="ECO:0000313" key="1">
    <source>
        <dbReference type="EMBL" id="PCG09295.1"/>
    </source>
</evidence>
<accession>A0A2A4I035</accession>
<dbReference type="InterPro" id="IPR053745">
    <property type="entry name" value="Viral_Tail_Comp_sf"/>
</dbReference>
<dbReference type="Proteomes" id="UP000218784">
    <property type="component" value="Unassembled WGS sequence"/>
</dbReference>
<reference evidence="1 2" key="1">
    <citation type="submission" date="2017-09" db="EMBL/GenBank/DDBJ databases">
        <title>Sphingomonas ginsenosidimutans KACC 14949, whole genome shotgun sequence.</title>
        <authorList>
            <person name="Feng G."/>
            <person name="Zhu H."/>
        </authorList>
    </citation>
    <scope>NUCLEOTIDE SEQUENCE [LARGE SCALE GENOMIC DNA]</scope>
    <source>
        <strain evidence="1 2">KACC 14949</strain>
    </source>
</reference>
<sequence>MSAAVALRAAVLAQLRAIAGVQRVADGAGAKAAMPHVTLRDIAATDWGTKDRAGREARVGVTVRDDHQLPARIEGIAGAVEAALLALPRDLPGWRIVTVVPVRCAVLGDGTARWAAMVDVRVRMLEQED</sequence>
<dbReference type="InterPro" id="IPR021508">
    <property type="entry name" value="Gp17-like"/>
</dbReference>
<keyword evidence="2" id="KW-1185">Reference proteome</keyword>
<evidence type="ECO:0000313" key="2">
    <source>
        <dbReference type="Proteomes" id="UP000218784"/>
    </source>
</evidence>
<dbReference type="EMBL" id="NWVD01000003">
    <property type="protein sequence ID" value="PCG09295.1"/>
    <property type="molecule type" value="Genomic_DNA"/>
</dbReference>
<organism evidence="1 2">
    <name type="scientific">Sphingomonas ginsenosidimutans</name>
    <dbReference type="NCBI Taxonomy" id="862134"/>
    <lineage>
        <taxon>Bacteria</taxon>
        <taxon>Pseudomonadati</taxon>
        <taxon>Pseudomonadota</taxon>
        <taxon>Alphaproteobacteria</taxon>
        <taxon>Sphingomonadales</taxon>
        <taxon>Sphingomonadaceae</taxon>
        <taxon>Sphingomonas</taxon>
    </lineage>
</organism>
<proteinExistence type="predicted"/>
<dbReference type="Pfam" id="PF11367">
    <property type="entry name" value="Tail_completion_gp17"/>
    <property type="match status" value="1"/>
</dbReference>
<dbReference type="RefSeq" id="WP_096612200.1">
    <property type="nucleotide sequence ID" value="NZ_NWVD01000003.1"/>
</dbReference>
<evidence type="ECO:0008006" key="3">
    <source>
        <dbReference type="Google" id="ProtNLM"/>
    </source>
</evidence>